<evidence type="ECO:0000259" key="11">
    <source>
        <dbReference type="Pfam" id="PF00326"/>
    </source>
</evidence>
<feature type="region of interest" description="Disordered" evidence="10">
    <location>
        <begin position="299"/>
        <end position="318"/>
    </location>
</feature>
<dbReference type="GeneID" id="37035121"/>
<dbReference type="InterPro" id="IPR045550">
    <property type="entry name" value="AARE_N"/>
</dbReference>
<dbReference type="Proteomes" id="UP000245783">
    <property type="component" value="Unassembled WGS sequence"/>
</dbReference>
<organism evidence="13 14">
    <name type="scientific">Ceraceosorus guamensis</name>
    <dbReference type="NCBI Taxonomy" id="1522189"/>
    <lineage>
        <taxon>Eukaryota</taxon>
        <taxon>Fungi</taxon>
        <taxon>Dikarya</taxon>
        <taxon>Basidiomycota</taxon>
        <taxon>Ustilaginomycotina</taxon>
        <taxon>Exobasidiomycetes</taxon>
        <taxon>Ceraceosorales</taxon>
        <taxon>Ceraceosoraceae</taxon>
        <taxon>Ceraceosorus</taxon>
    </lineage>
</organism>
<keyword evidence="14" id="KW-1185">Reference proteome</keyword>
<evidence type="ECO:0000256" key="10">
    <source>
        <dbReference type="SAM" id="MobiDB-lite"/>
    </source>
</evidence>
<reference evidence="13 14" key="1">
    <citation type="journal article" date="2018" name="Mol. Biol. Evol.">
        <title>Broad Genomic Sampling Reveals a Smut Pathogenic Ancestry of the Fungal Clade Ustilaginomycotina.</title>
        <authorList>
            <person name="Kijpornyongpan T."/>
            <person name="Mondo S.J."/>
            <person name="Barry K."/>
            <person name="Sandor L."/>
            <person name="Lee J."/>
            <person name="Lipzen A."/>
            <person name="Pangilinan J."/>
            <person name="LaButti K."/>
            <person name="Hainaut M."/>
            <person name="Henrissat B."/>
            <person name="Grigoriev I.V."/>
            <person name="Spatafora J.W."/>
            <person name="Aime M.C."/>
        </authorList>
    </citation>
    <scope>NUCLEOTIDE SEQUENCE [LARGE SCALE GENOMIC DNA]</scope>
    <source>
        <strain evidence="13 14">MCA 4658</strain>
    </source>
</reference>
<protein>
    <recommendedName>
        <fullName evidence="9">Prolyl endopeptidase</fullName>
        <ecNumber evidence="9">3.4.21.-</ecNumber>
    </recommendedName>
</protein>
<feature type="domain" description="Acylamino-acid-releasing enzyme N-terminal" evidence="12">
    <location>
        <begin position="50"/>
        <end position="308"/>
    </location>
</feature>
<dbReference type="InterPro" id="IPR029058">
    <property type="entry name" value="AB_hydrolase_fold"/>
</dbReference>
<feature type="compositionally biased region" description="Basic and acidic residues" evidence="10">
    <location>
        <begin position="299"/>
        <end position="312"/>
    </location>
</feature>
<dbReference type="InterPro" id="IPR001375">
    <property type="entry name" value="Peptidase_S9_cat"/>
</dbReference>
<dbReference type="Gene3D" id="3.40.50.1820">
    <property type="entry name" value="alpha/beta hydrolase"/>
    <property type="match status" value="1"/>
</dbReference>
<evidence type="ECO:0000256" key="3">
    <source>
        <dbReference type="ARBA" id="ARBA00005228"/>
    </source>
</evidence>
<dbReference type="AlphaFoldDB" id="A0A316W3Q5"/>
<evidence type="ECO:0000256" key="1">
    <source>
        <dbReference type="ARBA" id="ARBA00000721"/>
    </source>
</evidence>
<keyword evidence="9" id="KW-0720">Serine protease</keyword>
<accession>A0A316W3Q5</accession>
<comment type="subcellular location">
    <subcellularLocation>
        <location evidence="2">Cytoplasm</location>
    </subcellularLocation>
</comment>
<name>A0A316W3Q5_9BASI</name>
<evidence type="ECO:0000256" key="7">
    <source>
        <dbReference type="ARBA" id="ARBA00022490"/>
    </source>
</evidence>
<evidence type="ECO:0000256" key="6">
    <source>
        <dbReference type="ARBA" id="ARBA00011881"/>
    </source>
</evidence>
<feature type="domain" description="Peptidase S9 prolyl oligopeptidase catalytic" evidence="11">
    <location>
        <begin position="572"/>
        <end position="792"/>
    </location>
</feature>
<comment type="similarity">
    <text evidence="3 9">Belongs to the peptidase S9A family.</text>
</comment>
<dbReference type="EMBL" id="KZ819360">
    <property type="protein sequence ID" value="PWN44537.1"/>
    <property type="molecule type" value="Genomic_DNA"/>
</dbReference>
<evidence type="ECO:0000256" key="4">
    <source>
        <dbReference type="ARBA" id="ARBA00010040"/>
    </source>
</evidence>
<evidence type="ECO:0000259" key="12">
    <source>
        <dbReference type="Pfam" id="PF19283"/>
    </source>
</evidence>
<dbReference type="RefSeq" id="XP_025371697.1">
    <property type="nucleotide sequence ID" value="XM_025513251.1"/>
</dbReference>
<comment type="subunit">
    <text evidence="5">Monomer.</text>
</comment>
<dbReference type="GO" id="GO:0004252">
    <property type="term" value="F:serine-type endopeptidase activity"/>
    <property type="evidence" value="ECO:0007669"/>
    <property type="project" value="UniProtKB-UniRule"/>
</dbReference>
<dbReference type="GO" id="GO:0006508">
    <property type="term" value="P:proteolysis"/>
    <property type="evidence" value="ECO:0007669"/>
    <property type="project" value="UniProtKB-KW"/>
</dbReference>
<dbReference type="InParanoid" id="A0A316W3Q5"/>
<evidence type="ECO:0000256" key="5">
    <source>
        <dbReference type="ARBA" id="ARBA00011245"/>
    </source>
</evidence>
<dbReference type="Pfam" id="PF00326">
    <property type="entry name" value="Peptidase_S9"/>
    <property type="match status" value="1"/>
</dbReference>
<dbReference type="InterPro" id="IPR002470">
    <property type="entry name" value="Peptidase_S9A"/>
</dbReference>
<dbReference type="SUPFAM" id="SSF53474">
    <property type="entry name" value="alpha/beta-Hydrolases"/>
    <property type="match status" value="1"/>
</dbReference>
<evidence type="ECO:0000313" key="14">
    <source>
        <dbReference type="Proteomes" id="UP000245783"/>
    </source>
</evidence>
<dbReference type="EC" id="3.4.21.-" evidence="9"/>
<dbReference type="Pfam" id="PF19283">
    <property type="entry name" value="APEH_N"/>
    <property type="match status" value="1"/>
</dbReference>
<dbReference type="PANTHER" id="PTHR42776:SF4">
    <property type="entry name" value="ACYLAMINO-ACID-RELEASING ENZYME"/>
    <property type="match status" value="1"/>
</dbReference>
<proteinExistence type="inferred from homology"/>
<sequence>MSSLATHRLLAELPSVSSARFLPPSSKEASEELLSVQLDLSVRSHATLSRNNLQASLVVSAKQGIVLHSSTVSVDSTIKATLHAASASGRRVVLRERPDADAGAKHAGGRGTKSVELWQGATLLREVHVNDVHGSFCIGEPYGSSSLCPLTEDAALYVADAKAADKPDPFPAYDARSGSDETRTEDRLKAFRYEEPLGEKSGSILRPRVFLVRFNTKTTAQASAQPEISQLDLSRLTEALGRGAGEVPHAQPAFSTDASGHAAVVAHVYSGIQDGRQLGIIYCTNRPSILIRVALPSASKDDAKENTSDRKPAAPVKTPWIPHGAECLSAVIGASTRSVRVPDAGKSDVLYLQSPEGGPHSDESQLRCKLQNADHVVSPAPPDGDAGAFPGLFAGSLPATCFLSLDGTGKSTHLISNTLWGSKSTSLVVPISDSGPANILRPILANEQAGELPYSYNALATNGKRHALVSRSCQNTPLQVFLVELGSDANPKSSLLIWRAVDGVADHPTVKKLCEIRALVATIPGTEHRALKNPIPIEAVLWSAATAGSVVAARPCLIYPHGGPHSALTTDFAPNIAAMCLEGYNIIAPNYHGSLGRGSEFVRALVGKCGDLDVRDCVATAEWAISKGLAQRDKLLVIGGSHGGFLSAHLIGQHPDLFKAAVMRNPVIDVGAMISTTDIPDWCFAEFGLPFPLHSSQGSTPVTLLPEQAQRLYDASPIKYVDQVKAPVLLQLGLSDRRVPPQQAKTFYHALKGKGRHVQMIAFPDADHALDTIEAESVCHEASLAFFRDALKQ</sequence>
<evidence type="ECO:0000256" key="2">
    <source>
        <dbReference type="ARBA" id="ARBA00004496"/>
    </source>
</evidence>
<dbReference type="STRING" id="1522189.A0A316W3Q5"/>
<evidence type="ECO:0000313" key="13">
    <source>
        <dbReference type="EMBL" id="PWN44537.1"/>
    </source>
</evidence>
<dbReference type="PANTHER" id="PTHR42776">
    <property type="entry name" value="SERINE PEPTIDASE S9 FAMILY MEMBER"/>
    <property type="match status" value="1"/>
</dbReference>
<evidence type="ECO:0000256" key="8">
    <source>
        <dbReference type="ARBA" id="ARBA00022801"/>
    </source>
</evidence>
<comment type="similarity">
    <text evidence="4">Belongs to the peptidase S9C family.</text>
</comment>
<comment type="subunit">
    <text evidence="6">Homotetramer.</text>
</comment>
<gene>
    <name evidence="13" type="ORF">IE81DRAFT_321154</name>
</gene>
<comment type="catalytic activity">
    <reaction evidence="1">
        <text>Cleavage of an N-acetyl or N-formyl amino acid from the N-terminus of a polypeptide.</text>
        <dbReference type="EC" id="3.4.19.1"/>
    </reaction>
</comment>
<evidence type="ECO:0000256" key="9">
    <source>
        <dbReference type="RuleBase" id="RU368024"/>
    </source>
</evidence>
<keyword evidence="7" id="KW-0963">Cytoplasm</keyword>
<dbReference type="PRINTS" id="PR00862">
    <property type="entry name" value="PROLIGOPTASE"/>
</dbReference>
<keyword evidence="9" id="KW-0645">Protease</keyword>
<dbReference type="OrthoDB" id="43744at2759"/>
<keyword evidence="8 9" id="KW-0378">Hydrolase</keyword>